<evidence type="ECO:0000259" key="1">
    <source>
        <dbReference type="Pfam" id="PF14319"/>
    </source>
</evidence>
<dbReference type="Proteomes" id="UP000295134">
    <property type="component" value="Plasmid pArsFIN9"/>
</dbReference>
<dbReference type="PANTHER" id="PTHR37023">
    <property type="entry name" value="TRANSPOSASE"/>
    <property type="match status" value="1"/>
</dbReference>
<sequence>MYIPRPAKLLFTIDDGWNKFLEKYGDSVSSWTSLSVERMLACGTCAMGVRRYCCASSDCSHSRFFCQSCKSKACSSCGFKATEQWLAQQVHILPDCDWQHITFTMPHLLWPFFNNNWPLLNALFRAATELCCSWLANRVSKLVFSVPCILMAGNSINIRMFMFPSLEGVWIVNIVYGESCFSKKRMSKKSGEGLLSDYCVTVMI</sequence>
<gene>
    <name evidence="2" type="ORF">ArsFIN_53380</name>
</gene>
<name>A0A4P7L1Z3_9GAMM</name>
<evidence type="ECO:0000313" key="3">
    <source>
        <dbReference type="Proteomes" id="UP000295134"/>
    </source>
</evidence>
<proteinExistence type="predicted"/>
<dbReference type="KEGG" id="ans:ArsFIN_53380"/>
<dbReference type="PANTHER" id="PTHR37023:SF1">
    <property type="entry name" value="ISSOD25 TRANSPOSASE TNPA_ISSOD25"/>
    <property type="match status" value="1"/>
</dbReference>
<feature type="domain" description="Transposase zinc-binding" evidence="1">
    <location>
        <begin position="14"/>
        <end position="105"/>
    </location>
</feature>
<dbReference type="AlphaFoldDB" id="A0A4P7L1Z3"/>
<dbReference type="InterPro" id="IPR026889">
    <property type="entry name" value="Zn_Tnp"/>
</dbReference>
<dbReference type="EMBL" id="CP038621">
    <property type="protein sequence ID" value="QBY46727.1"/>
    <property type="molecule type" value="Genomic_DNA"/>
</dbReference>
<accession>A0A4P7L1Z3</accession>
<evidence type="ECO:0000313" key="2">
    <source>
        <dbReference type="EMBL" id="QBY46727.1"/>
    </source>
</evidence>
<protein>
    <submittedName>
        <fullName evidence="2">Transposase zinc-binding domain protein</fullName>
    </submittedName>
</protein>
<dbReference type="Pfam" id="PF14319">
    <property type="entry name" value="Zn_Tnp_IS91"/>
    <property type="match status" value="1"/>
</dbReference>
<geneLocation type="plasmid" evidence="3">
    <name>parsfin9</name>
</geneLocation>
<keyword evidence="2" id="KW-0614">Plasmid</keyword>
<organism evidence="2 3">
    <name type="scientific">Arsenophonus nasoniae</name>
    <name type="common">son-killer infecting Nasonia vitripennis</name>
    <dbReference type="NCBI Taxonomy" id="638"/>
    <lineage>
        <taxon>Bacteria</taxon>
        <taxon>Pseudomonadati</taxon>
        <taxon>Pseudomonadota</taxon>
        <taxon>Gammaproteobacteria</taxon>
        <taxon>Enterobacterales</taxon>
        <taxon>Morganellaceae</taxon>
        <taxon>Arsenophonus</taxon>
    </lineage>
</organism>
<reference evidence="2 3" key="1">
    <citation type="submission" date="2019-03" db="EMBL/GenBank/DDBJ databases">
        <title>Long-read sequencing reveals hyperdense prophage content in a complex bacterial symbiont genome.</title>
        <authorList>
            <person name="Frost C.L."/>
            <person name="Siozios S."/>
            <person name="Nadal-Jimenez P."/>
            <person name="Brockhurst M.A."/>
            <person name="King K.C."/>
            <person name="Darby A.C."/>
            <person name="Hurst G.D.D."/>
        </authorList>
    </citation>
    <scope>NUCLEOTIDE SEQUENCE [LARGE SCALE GENOMIC DNA]</scope>
    <source>
        <strain evidence="2 3">FIN</strain>
        <plasmid evidence="3">parsfin9</plasmid>
    </source>
</reference>